<dbReference type="Proteomes" id="UP000830835">
    <property type="component" value="Unassembled WGS sequence"/>
</dbReference>
<dbReference type="InterPro" id="IPR001640">
    <property type="entry name" value="Lgt"/>
</dbReference>
<evidence type="ECO:0000313" key="8">
    <source>
        <dbReference type="EMBL" id="MCJ2543243.1"/>
    </source>
</evidence>
<comment type="subcellular location">
    <subcellularLocation>
        <location evidence="7">Cell membrane</location>
        <topology evidence="7">Multi-pass membrane protein</topology>
    </subcellularLocation>
</comment>
<dbReference type="EMBL" id="JAFIRA010000024">
    <property type="protein sequence ID" value="MCJ2543243.1"/>
    <property type="molecule type" value="Genomic_DNA"/>
</dbReference>
<gene>
    <name evidence="7 8" type="primary">lgt</name>
    <name evidence="8" type="ORF">JX360_10040</name>
</gene>
<sequence length="379" mass="42313">MNSWDPGLLGLTFSSPGEFVFRFPVETPGVGGLGLRWYGLLMAAAVLIGLILTKRLAEARHLEKEPGKASERVEMLALWLVVSGFVGARLYYVLTHWSEFSDNPLSAFAIWQGGIIIHGGVLAGSLALYFYCRATGINGWKYADVLTPGLILGQAIGRWGNFFNSEAYGAPLPPGSAWPLRVYIPPQAREPQYSQFEFFHPIFFYESILNLLLFALLMGMFWRAPKLKDGTWVWTYVVGYSLIRIPYEMLRVSAVAYLPGTSIKVAYIASGLGLVIGIGMLIYMYRLRFDPDLEQLAAWLSKEAGLEPEAAQNLLERAWSIQQKQRRADLLDRVTLAMPHFPSTLAPSLSIGQRELILRKLFCRLEGRDPSGEGLAQES</sequence>
<comment type="pathway">
    <text evidence="7">Protein modification; lipoprotein biosynthesis (diacylglyceryl transfer).</text>
</comment>
<name>A0ABT0CBS9_THEVL</name>
<dbReference type="GO" id="GO:0016740">
    <property type="term" value="F:transferase activity"/>
    <property type="evidence" value="ECO:0007669"/>
    <property type="project" value="UniProtKB-KW"/>
</dbReference>
<comment type="catalytic activity">
    <reaction evidence="7">
        <text>L-cysteinyl-[prolipoprotein] + a 1,2-diacyl-sn-glycero-3-phospho-(1'-sn-glycerol) = an S-1,2-diacyl-sn-glyceryl-L-cysteinyl-[prolipoprotein] + sn-glycerol 1-phosphate + H(+)</text>
        <dbReference type="Rhea" id="RHEA:56712"/>
        <dbReference type="Rhea" id="RHEA-COMP:14679"/>
        <dbReference type="Rhea" id="RHEA-COMP:14680"/>
        <dbReference type="ChEBI" id="CHEBI:15378"/>
        <dbReference type="ChEBI" id="CHEBI:29950"/>
        <dbReference type="ChEBI" id="CHEBI:57685"/>
        <dbReference type="ChEBI" id="CHEBI:64716"/>
        <dbReference type="ChEBI" id="CHEBI:140658"/>
        <dbReference type="EC" id="2.5.1.145"/>
    </reaction>
</comment>
<dbReference type="EC" id="2.5.1.145" evidence="7"/>
<keyword evidence="3 7" id="KW-0808">Transferase</keyword>
<keyword evidence="9" id="KW-1185">Reference proteome</keyword>
<evidence type="ECO:0000313" key="9">
    <source>
        <dbReference type="Proteomes" id="UP000830835"/>
    </source>
</evidence>
<evidence type="ECO:0000256" key="5">
    <source>
        <dbReference type="ARBA" id="ARBA00022989"/>
    </source>
</evidence>
<comment type="caution">
    <text evidence="8">The sequence shown here is derived from an EMBL/GenBank/DDBJ whole genome shotgun (WGS) entry which is preliminary data.</text>
</comment>
<evidence type="ECO:0000256" key="2">
    <source>
        <dbReference type="ARBA" id="ARBA00022475"/>
    </source>
</evidence>
<feature type="transmembrane region" description="Helical" evidence="7">
    <location>
        <begin position="265"/>
        <end position="285"/>
    </location>
</feature>
<evidence type="ECO:0000256" key="6">
    <source>
        <dbReference type="ARBA" id="ARBA00023136"/>
    </source>
</evidence>
<dbReference type="NCBIfam" id="TIGR00544">
    <property type="entry name" value="lgt"/>
    <property type="match status" value="1"/>
</dbReference>
<feature type="transmembrane region" description="Helical" evidence="7">
    <location>
        <begin position="109"/>
        <end position="132"/>
    </location>
</feature>
<comment type="function">
    <text evidence="7">Catalyzes the transfer of the diacylglyceryl group from phosphatidylglycerol to the sulfhydryl group of the N-terminal cysteine of a prolipoprotein, the first step in the formation of mature lipoproteins.</text>
</comment>
<evidence type="ECO:0000256" key="3">
    <source>
        <dbReference type="ARBA" id="ARBA00022679"/>
    </source>
</evidence>
<keyword evidence="4 7" id="KW-0812">Transmembrane</keyword>
<dbReference type="PANTHER" id="PTHR30589">
    <property type="entry name" value="PROLIPOPROTEIN DIACYLGLYCERYL TRANSFERASE"/>
    <property type="match status" value="1"/>
</dbReference>
<protein>
    <recommendedName>
        <fullName evidence="7">Phosphatidylglycerol--prolipoprotein diacylglyceryl transferase</fullName>
        <ecNumber evidence="7">2.5.1.145</ecNumber>
    </recommendedName>
</protein>
<feature type="transmembrane region" description="Helical" evidence="7">
    <location>
        <begin position="35"/>
        <end position="52"/>
    </location>
</feature>
<evidence type="ECO:0000256" key="1">
    <source>
        <dbReference type="ARBA" id="ARBA00007150"/>
    </source>
</evidence>
<reference evidence="8" key="1">
    <citation type="submission" date="2021-02" db="EMBL/GenBank/DDBJ databases">
        <title>The CRISPR/cas machinery reduction and long-range gene transfer in the hot spring cyanobacterium Synechococcus.</title>
        <authorList>
            <person name="Dvorak P."/>
            <person name="Jahodarova E."/>
            <person name="Hasler P."/>
            <person name="Poulickova A."/>
        </authorList>
    </citation>
    <scope>NUCLEOTIDE SEQUENCE</scope>
    <source>
        <strain evidence="8">Rupite</strain>
    </source>
</reference>
<accession>A0ABT0CBS9</accession>
<dbReference type="Pfam" id="PF01790">
    <property type="entry name" value="LGT"/>
    <property type="match status" value="1"/>
</dbReference>
<feature type="transmembrane region" description="Helical" evidence="7">
    <location>
        <begin position="73"/>
        <end position="94"/>
    </location>
</feature>
<evidence type="ECO:0000256" key="4">
    <source>
        <dbReference type="ARBA" id="ARBA00022692"/>
    </source>
</evidence>
<organism evidence="8 9">
    <name type="scientific">Thermostichus vulcanus str. 'Rupite'</name>
    <dbReference type="NCBI Taxonomy" id="2813851"/>
    <lineage>
        <taxon>Bacteria</taxon>
        <taxon>Bacillati</taxon>
        <taxon>Cyanobacteriota</taxon>
        <taxon>Cyanophyceae</taxon>
        <taxon>Thermostichales</taxon>
        <taxon>Thermostichaceae</taxon>
        <taxon>Thermostichus</taxon>
    </lineage>
</organism>
<evidence type="ECO:0000256" key="7">
    <source>
        <dbReference type="HAMAP-Rule" id="MF_01147"/>
    </source>
</evidence>
<keyword evidence="5 7" id="KW-1133">Transmembrane helix</keyword>
<dbReference type="HAMAP" id="MF_01147">
    <property type="entry name" value="Lgt"/>
    <property type="match status" value="1"/>
</dbReference>
<comment type="similarity">
    <text evidence="1 7">Belongs to the Lgt family.</text>
</comment>
<feature type="transmembrane region" description="Helical" evidence="7">
    <location>
        <begin position="202"/>
        <end position="222"/>
    </location>
</feature>
<keyword evidence="6 7" id="KW-0472">Membrane</keyword>
<dbReference type="PANTHER" id="PTHR30589:SF0">
    <property type="entry name" value="PHOSPHATIDYLGLYCEROL--PROLIPOPROTEIN DIACYLGLYCERYL TRANSFERASE"/>
    <property type="match status" value="1"/>
</dbReference>
<keyword evidence="2 7" id="KW-1003">Cell membrane</keyword>
<dbReference type="PROSITE" id="PS01311">
    <property type="entry name" value="LGT"/>
    <property type="match status" value="1"/>
</dbReference>
<proteinExistence type="inferred from homology"/>
<feature type="binding site" evidence="7">
    <location>
        <position position="158"/>
    </location>
    <ligand>
        <name>a 1,2-diacyl-sn-glycero-3-phospho-(1'-sn-glycerol)</name>
        <dbReference type="ChEBI" id="CHEBI:64716"/>
    </ligand>
</feature>